<organism evidence="1 2">
    <name type="scientific">Candidatus Thiothrix phosphatis</name>
    <dbReference type="NCBI Taxonomy" id="3112415"/>
    <lineage>
        <taxon>Bacteria</taxon>
        <taxon>Pseudomonadati</taxon>
        <taxon>Pseudomonadota</taxon>
        <taxon>Gammaproteobacteria</taxon>
        <taxon>Thiotrichales</taxon>
        <taxon>Thiotrichaceae</taxon>
        <taxon>Thiothrix</taxon>
    </lineage>
</organism>
<accession>A0ABU6CWS0</accession>
<reference evidence="1 2" key="2">
    <citation type="submission" date="2024-01" db="EMBL/GenBank/DDBJ databases">
        <authorList>
            <person name="Xie X."/>
        </authorList>
    </citation>
    <scope>NUCLEOTIDE SEQUENCE [LARGE SCALE GENOMIC DNA]</scope>
    <source>
        <strain evidence="1">SCUT-1</strain>
    </source>
</reference>
<name>A0ABU6CWS0_9GAMM</name>
<proteinExistence type="predicted"/>
<dbReference type="Proteomes" id="UP001308005">
    <property type="component" value="Unassembled WGS sequence"/>
</dbReference>
<dbReference type="RefSeq" id="WP_324694673.1">
    <property type="nucleotide sequence ID" value="NZ_JAYMYJ010000091.1"/>
</dbReference>
<reference evidence="2" key="1">
    <citation type="submission" date="2023-07" db="EMBL/GenBank/DDBJ databases">
        <title>The carbon used by Thiothrix.</title>
        <authorList>
            <person name="Chen L."/>
        </authorList>
    </citation>
    <scope>NUCLEOTIDE SEQUENCE [LARGE SCALE GENOMIC DNA]</scope>
</reference>
<gene>
    <name evidence="1" type="ORF">VSS37_09570</name>
</gene>
<sequence>MTAINVMGAPAQNPLQALARLLPSGKPSHIPLTTARKHKRHGSVQLVVSDTGLTAYVDGSPVAWIVPGYHQGQANNEPKRCDFVDVAYFRKTDNGVNMETADFLTLEEAVSFINTVFNGQGGAA</sequence>
<dbReference type="EMBL" id="JAYMYJ010000091">
    <property type="protein sequence ID" value="MEB4591224.1"/>
    <property type="molecule type" value="Genomic_DNA"/>
</dbReference>
<evidence type="ECO:0000313" key="1">
    <source>
        <dbReference type="EMBL" id="MEB4591224.1"/>
    </source>
</evidence>
<evidence type="ECO:0000313" key="2">
    <source>
        <dbReference type="Proteomes" id="UP001308005"/>
    </source>
</evidence>
<keyword evidence="2" id="KW-1185">Reference proteome</keyword>
<protein>
    <submittedName>
        <fullName evidence="1">Uncharacterized protein</fullName>
    </submittedName>
</protein>
<comment type="caution">
    <text evidence="1">The sequence shown here is derived from an EMBL/GenBank/DDBJ whole genome shotgun (WGS) entry which is preliminary data.</text>
</comment>